<dbReference type="KEGG" id="rst:ATY39_13700"/>
<evidence type="ECO:0000313" key="4">
    <source>
        <dbReference type="Proteomes" id="UP000076021"/>
    </source>
</evidence>
<keyword evidence="4" id="KW-1185">Reference proteome</keyword>
<dbReference type="AlphaFoldDB" id="A0A143HF71"/>
<reference evidence="3 4" key="1">
    <citation type="journal article" date="2016" name="Genome Announc.">
        <title>Whole-Genome Sequence of Rummeliibacillus stabekisii Strain PP9 Isolated from Antarctic Soil.</title>
        <authorList>
            <person name="da Mota F.F."/>
            <person name="Vollu R.E."/>
            <person name="Jurelevicius D."/>
            <person name="Seldin L."/>
        </authorList>
    </citation>
    <scope>NUCLEOTIDE SEQUENCE [LARGE SCALE GENOMIC DNA]</scope>
    <source>
        <strain evidence="3 4">PP9</strain>
    </source>
</reference>
<dbReference type="PANTHER" id="PTHR37291:SF1">
    <property type="entry name" value="TYPE IV METHYL-DIRECTED RESTRICTION ENZYME ECOKMCRB SUBUNIT"/>
    <property type="match status" value="1"/>
</dbReference>
<dbReference type="InterPro" id="IPR027417">
    <property type="entry name" value="P-loop_NTPase"/>
</dbReference>
<evidence type="ECO:0000313" key="3">
    <source>
        <dbReference type="EMBL" id="AMX00374.1"/>
    </source>
</evidence>
<dbReference type="Proteomes" id="UP000076021">
    <property type="component" value="Chromosome"/>
</dbReference>
<accession>A0A143HF71</accession>
<dbReference type="Gene3D" id="3.40.50.300">
    <property type="entry name" value="P-loop containing nucleotide triphosphate hydrolases"/>
    <property type="match status" value="1"/>
</dbReference>
<sequence length="610" mass="69792">MPDYREENHTPLSLFEDEEEIGVSIPRDSSHTIPDIDDIFEDDLEQLPLSDDELEELVFYSIKTGNPTTVEAISNLDNPIEVLQLNRFREELEVDQKIFIVFGGDRGRPEVTWETGLIGIGHIHRAPYDIGYEGRNFKLEINVDLLLEENIKKDDLVPYITTYNLPGISPMTKGEPNQALSAIYGEQAVGLVRAILDNYPDAEEDLTDIFGERFMLNVKDEIRYLVEQTMSFEDRQHQFEDDEDENAEEGEQPPSPRTYSNFYDPDINIIKGSLEMDTQPIEHFKNYININKNIILTGPPGTGKTTIAERAAEEGVRTNYIDGFILSTATDDWSTFDTIGGYMPDPNESGKLRFHEGIVLKSIKENKWLIIDEINRADIDKAFGQLFTVLSGKDVELPFESNGQTIKIKHHARSDSFYDSLTCTYFIGMNWRIIGTMNTFDKNSLFAFSYAFMRRFAFIEIPIPNLTFYSSLISATNLSQVNKDFVYKLVEVTPKPLGPAIIIELMDYIIITNNSGRIEAICGTVIPQYEGLEHNDINGLYQQIGSYLSVQERETFKRFAGDFFDLPSNFFRNIDRRLTSMENVVIDEDDETDLQDELHVESEIEDESIE</sequence>
<proteinExistence type="predicted"/>
<name>A0A143HF71_9BACL</name>
<gene>
    <name evidence="3" type="ORF">ATY39_13700</name>
</gene>
<dbReference type="STRING" id="241244.ATY39_13700"/>
<dbReference type="PANTHER" id="PTHR37291">
    <property type="entry name" value="5-METHYLCYTOSINE-SPECIFIC RESTRICTION ENZYME B"/>
    <property type="match status" value="1"/>
</dbReference>
<dbReference type="EMBL" id="CP014806">
    <property type="protein sequence ID" value="AMX00374.1"/>
    <property type="molecule type" value="Genomic_DNA"/>
</dbReference>
<dbReference type="InterPro" id="IPR052934">
    <property type="entry name" value="Methyl-DNA_Rec/Restrict_Enz"/>
</dbReference>
<feature type="compositionally biased region" description="Acidic residues" evidence="1">
    <location>
        <begin position="240"/>
        <end position="251"/>
    </location>
</feature>
<reference evidence="4" key="2">
    <citation type="submission" date="2016-03" db="EMBL/GenBank/DDBJ databases">
        <authorList>
            <person name="Ploux O."/>
        </authorList>
    </citation>
    <scope>NUCLEOTIDE SEQUENCE [LARGE SCALE GENOMIC DNA]</scope>
    <source>
        <strain evidence="4">PP9</strain>
    </source>
</reference>
<evidence type="ECO:0000256" key="1">
    <source>
        <dbReference type="SAM" id="MobiDB-lite"/>
    </source>
</evidence>
<dbReference type="SMART" id="SM00382">
    <property type="entry name" value="AAA"/>
    <property type="match status" value="1"/>
</dbReference>
<dbReference type="InterPro" id="IPR011704">
    <property type="entry name" value="ATPase_dyneun-rel_AAA"/>
</dbReference>
<protein>
    <recommendedName>
        <fullName evidence="2">AAA+ ATPase domain-containing protein</fullName>
    </recommendedName>
</protein>
<organism evidence="3 4">
    <name type="scientific">Rummeliibacillus stabekisii</name>
    <dbReference type="NCBI Taxonomy" id="241244"/>
    <lineage>
        <taxon>Bacteria</taxon>
        <taxon>Bacillati</taxon>
        <taxon>Bacillota</taxon>
        <taxon>Bacilli</taxon>
        <taxon>Bacillales</taxon>
        <taxon>Caryophanaceae</taxon>
        <taxon>Rummeliibacillus</taxon>
    </lineage>
</organism>
<dbReference type="OrthoDB" id="9781481at2"/>
<feature type="domain" description="AAA+ ATPase" evidence="2">
    <location>
        <begin position="290"/>
        <end position="467"/>
    </location>
</feature>
<dbReference type="RefSeq" id="WP_066790680.1">
    <property type="nucleotide sequence ID" value="NZ_CP014806.1"/>
</dbReference>
<dbReference type="GO" id="GO:0016887">
    <property type="term" value="F:ATP hydrolysis activity"/>
    <property type="evidence" value="ECO:0007669"/>
    <property type="project" value="InterPro"/>
</dbReference>
<dbReference type="Pfam" id="PF07728">
    <property type="entry name" value="AAA_5"/>
    <property type="match status" value="1"/>
</dbReference>
<evidence type="ECO:0000259" key="2">
    <source>
        <dbReference type="SMART" id="SM00382"/>
    </source>
</evidence>
<dbReference type="SUPFAM" id="SSF52540">
    <property type="entry name" value="P-loop containing nucleoside triphosphate hydrolases"/>
    <property type="match status" value="1"/>
</dbReference>
<feature type="region of interest" description="Disordered" evidence="1">
    <location>
        <begin position="237"/>
        <end position="259"/>
    </location>
</feature>
<dbReference type="GO" id="GO:0005524">
    <property type="term" value="F:ATP binding"/>
    <property type="evidence" value="ECO:0007669"/>
    <property type="project" value="InterPro"/>
</dbReference>
<dbReference type="InterPro" id="IPR003593">
    <property type="entry name" value="AAA+_ATPase"/>
</dbReference>